<reference evidence="16" key="1">
    <citation type="journal article" date="2019" name="Int. J. Syst. Evol. Microbiol.">
        <title>The Global Catalogue of Microorganisms (GCM) 10K type strain sequencing project: providing services to taxonomists for standard genome sequencing and annotation.</title>
        <authorList>
            <consortium name="The Broad Institute Genomics Platform"/>
            <consortium name="The Broad Institute Genome Sequencing Center for Infectious Disease"/>
            <person name="Wu L."/>
            <person name="Ma J."/>
        </authorList>
    </citation>
    <scope>NUCLEOTIDE SEQUENCE [LARGE SCALE GENOMIC DNA]</scope>
    <source>
        <strain evidence="16">JCM 17983</strain>
    </source>
</reference>
<dbReference type="Gene3D" id="6.10.340.10">
    <property type="match status" value="1"/>
</dbReference>
<dbReference type="SMART" id="SM00387">
    <property type="entry name" value="HATPase_c"/>
    <property type="match status" value="1"/>
</dbReference>
<dbReference type="PROSITE" id="PS50109">
    <property type="entry name" value="HIS_KIN"/>
    <property type="match status" value="1"/>
</dbReference>
<dbReference type="SUPFAM" id="SSF55874">
    <property type="entry name" value="ATPase domain of HSP90 chaperone/DNA topoisomerase II/histidine kinase"/>
    <property type="match status" value="1"/>
</dbReference>
<evidence type="ECO:0000259" key="14">
    <source>
        <dbReference type="PROSITE" id="PS50885"/>
    </source>
</evidence>
<evidence type="ECO:0000256" key="9">
    <source>
        <dbReference type="ARBA" id="ARBA00023012"/>
    </source>
</evidence>
<evidence type="ECO:0000256" key="7">
    <source>
        <dbReference type="ARBA" id="ARBA00022777"/>
    </source>
</evidence>
<dbReference type="InterPro" id="IPR036890">
    <property type="entry name" value="HATPase_C_sf"/>
</dbReference>
<keyword evidence="9" id="KW-0902">Two-component regulatory system</keyword>
<sequence>MERPVTGPSNAGSPVADDRPPADPHDRAEIPASTSARTPATATPTPSPAPSTAPSTTPSTAPSTTPSTAPTDRDDDGTDDPPPGLVRHILQGIPLRRRVGILVSVGGGLLVALIAIAVFFTAQRALYDQLDESLVQRATVAASGDLADPAILLRVSSDALAAGEVRVAIVTSGGEFVTLRGSSPPLGAAEVSAARQDPPTSVRTGVVDGEVYRVVAVYAGEGRALVLAQELEPTRRTLSKLAVVLLVAGASGVLLAALTGVAIARAGLRPVERLISATERVARTGDLRPIPVTGGDEIARLTSSFNAMLAALASSIERQRRLVADAGHELRTPLTSLRTNLELLMASDRASDRPGAPTLSAQDREELQADLRAQVDELANLIGDVVELARDDPPEVAAEPLDLADVVERALDRARRRGTAENVTFDVDLASCEVTGDANALERAALNLLDNAAKWSPPGGTVRVTLRPGVAPERPGTAVLEVADSGPGIADEELDLVFERFYRSLDARTMSGSGLGLSIVAQVADRHHGGVSAHRAPEGGALLRFWMPRR</sequence>
<evidence type="ECO:0000256" key="6">
    <source>
        <dbReference type="ARBA" id="ARBA00022692"/>
    </source>
</evidence>
<organism evidence="15 16">
    <name type="scientific">Actinomycetospora straminea</name>
    <dbReference type="NCBI Taxonomy" id="663607"/>
    <lineage>
        <taxon>Bacteria</taxon>
        <taxon>Bacillati</taxon>
        <taxon>Actinomycetota</taxon>
        <taxon>Actinomycetes</taxon>
        <taxon>Pseudonocardiales</taxon>
        <taxon>Pseudonocardiaceae</taxon>
        <taxon>Actinomycetospora</taxon>
    </lineage>
</organism>
<comment type="catalytic activity">
    <reaction evidence="1">
        <text>ATP + protein L-histidine = ADP + protein N-phospho-L-histidine.</text>
        <dbReference type="EC" id="2.7.13.3"/>
    </reaction>
</comment>
<dbReference type="Pfam" id="PF02518">
    <property type="entry name" value="HATPase_c"/>
    <property type="match status" value="1"/>
</dbReference>
<gene>
    <name evidence="15" type="ORF">GCM10023203_56330</name>
</gene>
<evidence type="ECO:0000256" key="2">
    <source>
        <dbReference type="ARBA" id="ARBA00004236"/>
    </source>
</evidence>
<dbReference type="GO" id="GO:0016301">
    <property type="term" value="F:kinase activity"/>
    <property type="evidence" value="ECO:0007669"/>
    <property type="project" value="UniProtKB-KW"/>
</dbReference>
<dbReference type="InterPro" id="IPR003594">
    <property type="entry name" value="HATPase_dom"/>
</dbReference>
<feature type="domain" description="Histidine kinase" evidence="13">
    <location>
        <begin position="325"/>
        <end position="550"/>
    </location>
</feature>
<feature type="transmembrane region" description="Helical" evidence="12">
    <location>
        <begin position="241"/>
        <end position="264"/>
    </location>
</feature>
<accession>A0ABP9F984</accession>
<dbReference type="InterPro" id="IPR004358">
    <property type="entry name" value="Sig_transdc_His_kin-like_C"/>
</dbReference>
<dbReference type="InterPro" id="IPR005467">
    <property type="entry name" value="His_kinase_dom"/>
</dbReference>
<feature type="compositionally biased region" description="Low complexity" evidence="11">
    <location>
        <begin position="52"/>
        <end position="70"/>
    </location>
</feature>
<keyword evidence="16" id="KW-1185">Reference proteome</keyword>
<dbReference type="CDD" id="cd00082">
    <property type="entry name" value="HisKA"/>
    <property type="match status" value="1"/>
</dbReference>
<feature type="region of interest" description="Disordered" evidence="11">
    <location>
        <begin position="1"/>
        <end position="85"/>
    </location>
</feature>
<keyword evidence="5" id="KW-0808">Transferase</keyword>
<evidence type="ECO:0000256" key="4">
    <source>
        <dbReference type="ARBA" id="ARBA00022553"/>
    </source>
</evidence>
<dbReference type="SUPFAM" id="SSF158472">
    <property type="entry name" value="HAMP domain-like"/>
    <property type="match status" value="1"/>
</dbReference>
<proteinExistence type="predicted"/>
<keyword evidence="7 15" id="KW-0418">Kinase</keyword>
<feature type="domain" description="HAMP" evidence="14">
    <location>
        <begin position="265"/>
        <end position="317"/>
    </location>
</feature>
<feature type="compositionally biased region" description="Basic and acidic residues" evidence="11">
    <location>
        <begin position="16"/>
        <end position="29"/>
    </location>
</feature>
<feature type="transmembrane region" description="Helical" evidence="12">
    <location>
        <begin position="99"/>
        <end position="122"/>
    </location>
</feature>
<dbReference type="PANTHER" id="PTHR45436">
    <property type="entry name" value="SENSOR HISTIDINE KINASE YKOH"/>
    <property type="match status" value="1"/>
</dbReference>
<evidence type="ECO:0000313" key="15">
    <source>
        <dbReference type="EMBL" id="GAA4894804.1"/>
    </source>
</evidence>
<dbReference type="PROSITE" id="PS50885">
    <property type="entry name" value="HAMP"/>
    <property type="match status" value="1"/>
</dbReference>
<feature type="compositionally biased region" description="Low complexity" evidence="11">
    <location>
        <begin position="31"/>
        <end position="44"/>
    </location>
</feature>
<dbReference type="SMART" id="SM00304">
    <property type="entry name" value="HAMP"/>
    <property type="match status" value="1"/>
</dbReference>
<evidence type="ECO:0000256" key="12">
    <source>
        <dbReference type="SAM" id="Phobius"/>
    </source>
</evidence>
<dbReference type="CDD" id="cd06225">
    <property type="entry name" value="HAMP"/>
    <property type="match status" value="1"/>
</dbReference>
<keyword evidence="10 12" id="KW-0472">Membrane</keyword>
<protein>
    <recommendedName>
        <fullName evidence="3">histidine kinase</fullName>
        <ecNumber evidence="3">2.7.13.3</ecNumber>
    </recommendedName>
</protein>
<keyword evidence="8 12" id="KW-1133">Transmembrane helix</keyword>
<dbReference type="CDD" id="cd00075">
    <property type="entry name" value="HATPase"/>
    <property type="match status" value="1"/>
</dbReference>
<dbReference type="InterPro" id="IPR050428">
    <property type="entry name" value="TCS_sensor_his_kinase"/>
</dbReference>
<dbReference type="Pfam" id="PF00672">
    <property type="entry name" value="HAMP"/>
    <property type="match status" value="1"/>
</dbReference>
<evidence type="ECO:0000313" key="16">
    <source>
        <dbReference type="Proteomes" id="UP001500457"/>
    </source>
</evidence>
<evidence type="ECO:0000256" key="5">
    <source>
        <dbReference type="ARBA" id="ARBA00022679"/>
    </source>
</evidence>
<evidence type="ECO:0000256" key="1">
    <source>
        <dbReference type="ARBA" id="ARBA00000085"/>
    </source>
</evidence>
<keyword evidence="4" id="KW-0597">Phosphoprotein</keyword>
<dbReference type="PRINTS" id="PR00344">
    <property type="entry name" value="BCTRLSENSOR"/>
</dbReference>
<dbReference type="Gene3D" id="1.10.287.130">
    <property type="match status" value="1"/>
</dbReference>
<dbReference type="SUPFAM" id="SSF47384">
    <property type="entry name" value="Homodimeric domain of signal transducing histidine kinase"/>
    <property type="match status" value="1"/>
</dbReference>
<name>A0ABP9F984_9PSEU</name>
<evidence type="ECO:0000259" key="13">
    <source>
        <dbReference type="PROSITE" id="PS50109"/>
    </source>
</evidence>
<keyword evidence="6 12" id="KW-0812">Transmembrane</keyword>
<evidence type="ECO:0000256" key="10">
    <source>
        <dbReference type="ARBA" id="ARBA00023136"/>
    </source>
</evidence>
<dbReference type="RefSeq" id="WP_337993864.1">
    <property type="nucleotide sequence ID" value="NZ_BAABHQ010000026.1"/>
</dbReference>
<comment type="subcellular location">
    <subcellularLocation>
        <location evidence="2">Cell membrane</location>
    </subcellularLocation>
</comment>
<dbReference type="SMART" id="SM00388">
    <property type="entry name" value="HisKA"/>
    <property type="match status" value="1"/>
</dbReference>
<comment type="caution">
    <text evidence="15">The sequence shown here is derived from an EMBL/GenBank/DDBJ whole genome shotgun (WGS) entry which is preliminary data.</text>
</comment>
<dbReference type="PANTHER" id="PTHR45436:SF5">
    <property type="entry name" value="SENSOR HISTIDINE KINASE TRCS"/>
    <property type="match status" value="1"/>
</dbReference>
<evidence type="ECO:0000256" key="3">
    <source>
        <dbReference type="ARBA" id="ARBA00012438"/>
    </source>
</evidence>
<dbReference type="InterPro" id="IPR036097">
    <property type="entry name" value="HisK_dim/P_sf"/>
</dbReference>
<dbReference type="Gene3D" id="3.30.565.10">
    <property type="entry name" value="Histidine kinase-like ATPase, C-terminal domain"/>
    <property type="match status" value="1"/>
</dbReference>
<evidence type="ECO:0000256" key="8">
    <source>
        <dbReference type="ARBA" id="ARBA00022989"/>
    </source>
</evidence>
<dbReference type="InterPro" id="IPR003661">
    <property type="entry name" value="HisK_dim/P_dom"/>
</dbReference>
<dbReference type="InterPro" id="IPR003660">
    <property type="entry name" value="HAMP_dom"/>
</dbReference>
<dbReference type="Proteomes" id="UP001500457">
    <property type="component" value="Unassembled WGS sequence"/>
</dbReference>
<dbReference type="Pfam" id="PF00512">
    <property type="entry name" value="HisKA"/>
    <property type="match status" value="1"/>
</dbReference>
<dbReference type="EC" id="2.7.13.3" evidence="3"/>
<dbReference type="EMBL" id="BAABHQ010000026">
    <property type="protein sequence ID" value="GAA4894804.1"/>
    <property type="molecule type" value="Genomic_DNA"/>
</dbReference>
<evidence type="ECO:0000256" key="11">
    <source>
        <dbReference type="SAM" id="MobiDB-lite"/>
    </source>
</evidence>